<evidence type="ECO:0000313" key="3">
    <source>
        <dbReference type="Proteomes" id="UP001212152"/>
    </source>
</evidence>
<comment type="caution">
    <text evidence="2">The sequence shown here is derived from an EMBL/GenBank/DDBJ whole genome shotgun (WGS) entry which is preliminary data.</text>
</comment>
<evidence type="ECO:0000313" key="2">
    <source>
        <dbReference type="EMBL" id="KAJ3176539.1"/>
    </source>
</evidence>
<organism evidence="2 3">
    <name type="scientific">Geranomyces variabilis</name>
    <dbReference type="NCBI Taxonomy" id="109894"/>
    <lineage>
        <taxon>Eukaryota</taxon>
        <taxon>Fungi</taxon>
        <taxon>Fungi incertae sedis</taxon>
        <taxon>Chytridiomycota</taxon>
        <taxon>Chytridiomycota incertae sedis</taxon>
        <taxon>Chytridiomycetes</taxon>
        <taxon>Spizellomycetales</taxon>
        <taxon>Powellomycetaceae</taxon>
        <taxon>Geranomyces</taxon>
    </lineage>
</organism>
<accession>A0AAD5TJQ6</accession>
<reference evidence="2" key="1">
    <citation type="submission" date="2020-05" db="EMBL/GenBank/DDBJ databases">
        <title>Phylogenomic resolution of chytrid fungi.</title>
        <authorList>
            <person name="Stajich J.E."/>
            <person name="Amses K."/>
            <person name="Simmons R."/>
            <person name="Seto K."/>
            <person name="Myers J."/>
            <person name="Bonds A."/>
            <person name="Quandt C.A."/>
            <person name="Barry K."/>
            <person name="Liu P."/>
            <person name="Grigoriev I."/>
            <person name="Longcore J.E."/>
            <person name="James T.Y."/>
        </authorList>
    </citation>
    <scope>NUCLEOTIDE SEQUENCE</scope>
    <source>
        <strain evidence="2">JEL0379</strain>
    </source>
</reference>
<dbReference type="EMBL" id="JADGJQ010000040">
    <property type="protein sequence ID" value="KAJ3176539.1"/>
    <property type="molecule type" value="Genomic_DNA"/>
</dbReference>
<feature type="region of interest" description="Disordered" evidence="1">
    <location>
        <begin position="196"/>
        <end position="285"/>
    </location>
</feature>
<evidence type="ECO:0000256" key="1">
    <source>
        <dbReference type="SAM" id="MobiDB-lite"/>
    </source>
</evidence>
<protein>
    <submittedName>
        <fullName evidence="2">Uncharacterized protein</fullName>
    </submittedName>
</protein>
<sequence length="316" mass="33744">MDLCCDAAYFNYAPTSVRLSLALAPYYPAATTATSRRTATPRSITRLSLSLSRSRSRSRSSSSSSAPVAAPQSPSSLSTATLPPYAEVYDEPELLPPPAYAVACGRRTWYRKTLERTQSTLSQLRGALSDQYWTGGQQHHHHPGAVLVSLCEFTSGPASNAHVMALLDSTPSDATQSRLSAWLATIGRRLWERFASTDKSQQKEEGSQQQQSSPAVSATAGAISLPARSRLAPERSRDLAATRTQTLAKMSPSSNSGATTRGATTGENTCHATHAAGSKVDGGGILPRAVDDGSYLDELFDLCETRSSNDGDSERE</sequence>
<feature type="compositionally biased region" description="Basic and acidic residues" evidence="1">
    <location>
        <begin position="231"/>
        <end position="240"/>
    </location>
</feature>
<feature type="compositionally biased region" description="Polar residues" evidence="1">
    <location>
        <begin position="242"/>
        <end position="271"/>
    </location>
</feature>
<feature type="region of interest" description="Disordered" evidence="1">
    <location>
        <begin position="32"/>
        <end position="79"/>
    </location>
</feature>
<dbReference type="Proteomes" id="UP001212152">
    <property type="component" value="Unassembled WGS sequence"/>
</dbReference>
<keyword evidence="3" id="KW-1185">Reference proteome</keyword>
<gene>
    <name evidence="2" type="ORF">HDU87_005233</name>
</gene>
<name>A0AAD5TJQ6_9FUNG</name>
<feature type="compositionally biased region" description="Basic and acidic residues" evidence="1">
    <location>
        <begin position="196"/>
        <end position="206"/>
    </location>
</feature>
<proteinExistence type="predicted"/>
<dbReference type="AlphaFoldDB" id="A0AAD5TJQ6"/>